<evidence type="ECO:0000313" key="2">
    <source>
        <dbReference type="Proteomes" id="UP001501697"/>
    </source>
</evidence>
<protein>
    <recommendedName>
        <fullName evidence="3">AAA+ ATPase domain-containing protein</fullName>
    </recommendedName>
</protein>
<gene>
    <name evidence="1" type="ORF">GCM10022200_18430</name>
</gene>
<keyword evidence="2" id="KW-1185">Reference proteome</keyword>
<reference evidence="2" key="1">
    <citation type="journal article" date="2019" name="Int. J. Syst. Evol. Microbiol.">
        <title>The Global Catalogue of Microorganisms (GCM) 10K type strain sequencing project: providing services to taxonomists for standard genome sequencing and annotation.</title>
        <authorList>
            <consortium name="The Broad Institute Genomics Platform"/>
            <consortium name="The Broad Institute Genome Sequencing Center for Infectious Disease"/>
            <person name="Wu L."/>
            <person name="Ma J."/>
        </authorList>
    </citation>
    <scope>NUCLEOTIDE SEQUENCE [LARGE SCALE GENOMIC DNA]</scope>
    <source>
        <strain evidence="2">JCM 16544</strain>
    </source>
</reference>
<comment type="caution">
    <text evidence="1">The sequence shown here is derived from an EMBL/GenBank/DDBJ whole genome shotgun (WGS) entry which is preliminary data.</text>
</comment>
<sequence>MAVQFDDSVTPSDRVALLAPWDHLRTDEAATRVIRVRSVSGGTGRRPSESDHLASRDVSAPSLVGLGSQLTTGITLDAIDALRGQALLLHACAVALDDGRVIGFVGPSGRGKTTASRVLGERFAYVTDETLAVRSDLSVIPYPKPLSIVSGPDGKHQRSPRSLGLRTDLPDDLRLAALVLLDRQQGKAEPTVHRVALNPGIAELAEQSSYLAELPTPLVSLADVLAHTGGLRRVCYGEATSLLSVVDEILKLDDPAPPRLLPARAAVAPSSKATARRYHRTEYVDAARLDHELFVLRTGQITVLDGVGPAIWAAAGGATRDELVHAAVRELDEPPPGVDAPTVVDAATQALIERGLLKVS</sequence>
<evidence type="ECO:0008006" key="3">
    <source>
        <dbReference type="Google" id="ProtNLM"/>
    </source>
</evidence>
<dbReference type="EMBL" id="BAAAYU010000005">
    <property type="protein sequence ID" value="GAA3635429.1"/>
    <property type="molecule type" value="Genomic_DNA"/>
</dbReference>
<evidence type="ECO:0000313" key="1">
    <source>
        <dbReference type="EMBL" id="GAA3635429.1"/>
    </source>
</evidence>
<proteinExistence type="predicted"/>
<accession>A0ABP7ALL3</accession>
<organism evidence="1 2">
    <name type="scientific">Microbacterium awajiense</name>
    <dbReference type="NCBI Taxonomy" id="415214"/>
    <lineage>
        <taxon>Bacteria</taxon>
        <taxon>Bacillati</taxon>
        <taxon>Actinomycetota</taxon>
        <taxon>Actinomycetes</taxon>
        <taxon>Micrococcales</taxon>
        <taxon>Microbacteriaceae</taxon>
        <taxon>Microbacterium</taxon>
    </lineage>
</organism>
<dbReference type="Proteomes" id="UP001501697">
    <property type="component" value="Unassembled WGS sequence"/>
</dbReference>
<name>A0ABP7ALL3_9MICO</name>
<dbReference type="SUPFAM" id="SSF53795">
    <property type="entry name" value="PEP carboxykinase-like"/>
    <property type="match status" value="1"/>
</dbReference>